<accession>A0ABX7F9Q2</accession>
<dbReference type="Pfam" id="PF15887">
    <property type="entry name" value="Peptidase_Mx"/>
    <property type="match status" value="1"/>
</dbReference>
<dbReference type="Proteomes" id="UP000596387">
    <property type="component" value="Chromosome"/>
</dbReference>
<reference evidence="2 3" key="1">
    <citation type="submission" date="2019-12" db="EMBL/GenBank/DDBJ databases">
        <title>Complete Genome Sequence of a Quorum-Sensing Bacterium,Rhodobacteraceae bacterium C31, Isolated from a marine microalgae symbiotic bacteria.</title>
        <authorList>
            <person name="Zhang Y."/>
        </authorList>
    </citation>
    <scope>NUCLEOTIDE SEQUENCE [LARGE SCALE GENOMIC DNA]</scope>
    <source>
        <strain evidence="2 3">C31</strain>
    </source>
</reference>
<dbReference type="Pfam" id="PF10005">
    <property type="entry name" value="Zn_ribbon_DZR_6"/>
    <property type="match status" value="1"/>
</dbReference>
<dbReference type="InterPro" id="IPR011201">
    <property type="entry name" value="Zinc-ribbon_6_bact"/>
</dbReference>
<dbReference type="EMBL" id="CP047166">
    <property type="protein sequence ID" value="QRF66102.1"/>
    <property type="molecule type" value="Genomic_DNA"/>
</dbReference>
<dbReference type="RefSeq" id="WP_023848429.1">
    <property type="nucleotide sequence ID" value="NZ_CP047166.1"/>
</dbReference>
<organism evidence="2 3">
    <name type="scientific">Ponticoccus alexandrii</name>
    <dbReference type="NCBI Taxonomy" id="1943633"/>
    <lineage>
        <taxon>Bacteria</taxon>
        <taxon>Pseudomonadati</taxon>
        <taxon>Pseudomonadota</taxon>
        <taxon>Alphaproteobacteria</taxon>
        <taxon>Rhodobacterales</taxon>
        <taxon>Roseobacteraceae</taxon>
        <taxon>Ponticoccus</taxon>
    </lineage>
</organism>
<keyword evidence="3" id="KW-1185">Reference proteome</keyword>
<evidence type="ECO:0000313" key="2">
    <source>
        <dbReference type="EMBL" id="QRF66102.1"/>
    </source>
</evidence>
<feature type="domain" description="Zinc-ribbon" evidence="1">
    <location>
        <begin position="3"/>
        <end position="73"/>
    </location>
</feature>
<evidence type="ECO:0000313" key="3">
    <source>
        <dbReference type="Proteomes" id="UP000596387"/>
    </source>
</evidence>
<sequence length="319" mass="35486">MQVFHCPACGSTVFFHNTACTCGQPVTFDPDTQTMQQNLPVCANREDIGCNWKAEDGTLCRSCAMTETVPDLRKPENMPLWEWSEHAKRWVLANLMRWGWFTPGDTGARPVFRMLSEQTASGSTDVVMGHADGTITINVTEASDAVLAQRQEQFGELYRTMIGHIRHEVAHFLFLRLSGDPTFLDAFRKTFGDERADYGDALKAHYKAPQPPGDTHITAYATAHPHEDWAETIAHLLHLTDLLDSTAASGLSLPDGPPAGYDAYEETDTDRLLTLAVDITIAMNHVNRALDLPDLYPFVLTSTVREKLAFAHRAVRIEG</sequence>
<proteinExistence type="predicted"/>
<dbReference type="Gene3D" id="3.40.390.70">
    <property type="match status" value="1"/>
</dbReference>
<protein>
    <recommendedName>
        <fullName evidence="1">Zinc-ribbon domain-containing protein</fullName>
    </recommendedName>
</protein>
<name>A0ABX7F9Q2_9RHOB</name>
<gene>
    <name evidence="2" type="ORF">GQA70_07120</name>
</gene>
<evidence type="ECO:0000259" key="1">
    <source>
        <dbReference type="Pfam" id="PF10005"/>
    </source>
</evidence>
<dbReference type="PIRSF" id="PIRSF012641">
    <property type="entry name" value="UCP012641"/>
    <property type="match status" value="1"/>
</dbReference>
<dbReference type="InterPro" id="IPR031321">
    <property type="entry name" value="UCP012641"/>
</dbReference>